<dbReference type="OMA" id="KRKWTTR"/>
<proteinExistence type="predicted"/>
<organism evidence="2 3">
    <name type="scientific">Monodelphis domestica</name>
    <name type="common">Gray short-tailed opossum</name>
    <dbReference type="NCBI Taxonomy" id="13616"/>
    <lineage>
        <taxon>Eukaryota</taxon>
        <taxon>Metazoa</taxon>
        <taxon>Chordata</taxon>
        <taxon>Craniata</taxon>
        <taxon>Vertebrata</taxon>
        <taxon>Euteleostomi</taxon>
        <taxon>Mammalia</taxon>
        <taxon>Metatheria</taxon>
        <taxon>Didelphimorphia</taxon>
        <taxon>Didelphidae</taxon>
        <taxon>Monodelphis</taxon>
    </lineage>
</organism>
<dbReference type="STRING" id="13616.ENSMODP00000010069"/>
<dbReference type="AlphaFoldDB" id="F7GFU5"/>
<keyword evidence="3" id="KW-1185">Reference proteome</keyword>
<dbReference type="GeneTree" id="ENSGT00940000170694"/>
<dbReference type="GO" id="GO:0005576">
    <property type="term" value="C:extracellular region"/>
    <property type="evidence" value="ECO:0007669"/>
    <property type="project" value="InterPro"/>
</dbReference>
<dbReference type="GO" id="GO:0005179">
    <property type="term" value="F:hormone activity"/>
    <property type="evidence" value="ECO:0007669"/>
    <property type="project" value="InterPro"/>
</dbReference>
<name>F7GFU5_MONDO</name>
<accession>F7GFU5</accession>
<dbReference type="InParanoid" id="F7GFU5"/>
<keyword evidence="1" id="KW-0732">Signal</keyword>
<dbReference type="Proteomes" id="UP000002280">
    <property type="component" value="Chromosome 5"/>
</dbReference>
<sequence>MQLVPVALIYLGSFAFLGADTARLDLASEFRKKWNKWVLNRGKRELRVPGNPLASLAEVKTGPIQTFIRPQDVKGASRSPQPR</sequence>
<reference evidence="2" key="3">
    <citation type="submission" date="2025-09" db="UniProtKB">
        <authorList>
            <consortium name="Ensembl"/>
        </authorList>
    </citation>
    <scope>IDENTIFICATION</scope>
</reference>
<dbReference type="HOGENOM" id="CLU_099291_1_0_1"/>
<dbReference type="Bgee" id="ENSMODG00000008096">
    <property type="expression patterns" value="Expressed in uterine wall and 20 other cell types or tissues"/>
</dbReference>
<dbReference type="InterPro" id="IPR001710">
    <property type="entry name" value="Pro-ADM"/>
</dbReference>
<dbReference type="PRINTS" id="PR00801">
    <property type="entry name" value="ADRENOMEDULN"/>
</dbReference>
<feature type="chain" id="PRO_5023898215" evidence="1">
    <location>
        <begin position="20"/>
        <end position="83"/>
    </location>
</feature>
<dbReference type="eggNOG" id="ENOG502S4SF">
    <property type="taxonomic scope" value="Eukaryota"/>
</dbReference>
<reference evidence="2" key="2">
    <citation type="submission" date="2025-08" db="UniProtKB">
        <authorList>
            <consortium name="Ensembl"/>
        </authorList>
    </citation>
    <scope>IDENTIFICATION</scope>
</reference>
<evidence type="ECO:0000256" key="1">
    <source>
        <dbReference type="SAM" id="SignalP"/>
    </source>
</evidence>
<protein>
    <submittedName>
        <fullName evidence="2">Uncharacterized protein</fullName>
    </submittedName>
</protein>
<feature type="signal peptide" evidence="1">
    <location>
        <begin position="1"/>
        <end position="19"/>
    </location>
</feature>
<reference evidence="2 3" key="1">
    <citation type="journal article" date="2007" name="Nature">
        <title>Genome of the marsupial Monodelphis domestica reveals innovation in non-coding sequences.</title>
        <authorList>
            <person name="Mikkelsen T.S."/>
            <person name="Wakefield M.J."/>
            <person name="Aken B."/>
            <person name="Amemiya C.T."/>
            <person name="Chang J.L."/>
            <person name="Duke S."/>
            <person name="Garber M."/>
            <person name="Gentles A.J."/>
            <person name="Goodstadt L."/>
            <person name="Heger A."/>
            <person name="Jurka J."/>
            <person name="Kamal M."/>
            <person name="Mauceli E."/>
            <person name="Searle S.M."/>
            <person name="Sharpe T."/>
            <person name="Baker M.L."/>
            <person name="Batzer M.A."/>
            <person name="Benos P.V."/>
            <person name="Belov K."/>
            <person name="Clamp M."/>
            <person name="Cook A."/>
            <person name="Cuff J."/>
            <person name="Das R."/>
            <person name="Davidow L."/>
            <person name="Deakin J.E."/>
            <person name="Fazzari M.J."/>
            <person name="Glass J.L."/>
            <person name="Grabherr M."/>
            <person name="Greally J.M."/>
            <person name="Gu W."/>
            <person name="Hore T.A."/>
            <person name="Huttley G.A."/>
            <person name="Kleber M."/>
            <person name="Jirtle R.L."/>
            <person name="Koina E."/>
            <person name="Lee J.T."/>
            <person name="Mahony S."/>
            <person name="Marra M.A."/>
            <person name="Miller R.D."/>
            <person name="Nicholls R.D."/>
            <person name="Oda M."/>
            <person name="Papenfuss A.T."/>
            <person name="Parra Z.E."/>
            <person name="Pollock D.D."/>
            <person name="Ray D.A."/>
            <person name="Schein J.E."/>
            <person name="Speed T.P."/>
            <person name="Thompson K."/>
            <person name="VandeBerg J.L."/>
            <person name="Wade C.M."/>
            <person name="Walker J.A."/>
            <person name="Waters P.D."/>
            <person name="Webber C."/>
            <person name="Weidman J.R."/>
            <person name="Xie X."/>
            <person name="Zody M.C."/>
            <person name="Baldwin J."/>
            <person name="Abdouelleil A."/>
            <person name="Abdulkadir J."/>
            <person name="Abebe A."/>
            <person name="Abera B."/>
            <person name="Abreu J."/>
            <person name="Acer S.C."/>
            <person name="Aftuck L."/>
            <person name="Alexander A."/>
            <person name="An P."/>
            <person name="Anderson E."/>
            <person name="Anderson S."/>
            <person name="Arachi H."/>
            <person name="Azer M."/>
            <person name="Bachantsang P."/>
            <person name="Barry A."/>
            <person name="Bayul T."/>
            <person name="Berlin A."/>
            <person name="Bessette D."/>
            <person name="Bloom T."/>
            <person name="Bloom T."/>
            <person name="Boguslavskiy L."/>
            <person name="Bonnet C."/>
            <person name="Boukhgalter B."/>
            <person name="Bourzgui I."/>
            <person name="Brown A."/>
            <person name="Cahill P."/>
            <person name="Channer S."/>
            <person name="Cheshatsang Y."/>
            <person name="Chuda L."/>
            <person name="Citroen M."/>
            <person name="Collymore A."/>
            <person name="Cooke P."/>
            <person name="Costello M."/>
            <person name="D'Aco K."/>
            <person name="Daza R."/>
            <person name="De Haan G."/>
            <person name="DeGray S."/>
            <person name="DeMaso C."/>
            <person name="Dhargay N."/>
            <person name="Dooley K."/>
            <person name="Dooley E."/>
            <person name="Doricent M."/>
            <person name="Dorje P."/>
            <person name="Dorjee K."/>
            <person name="Dupes A."/>
            <person name="Elong R."/>
            <person name="Falk J."/>
            <person name="Farina A."/>
            <person name="Faro S."/>
            <person name="Ferguson D."/>
            <person name="Fisher S."/>
            <person name="Foley C.D."/>
            <person name="Franke A."/>
            <person name="Friedrich D."/>
            <person name="Gadbois L."/>
            <person name="Gearin G."/>
            <person name="Gearin C.R."/>
            <person name="Giannoukos G."/>
            <person name="Goode T."/>
            <person name="Graham J."/>
            <person name="Grandbois E."/>
            <person name="Grewal S."/>
            <person name="Gyaltsen K."/>
            <person name="Hafez N."/>
            <person name="Hagos B."/>
            <person name="Hall J."/>
            <person name="Henson C."/>
            <person name="Hollinger A."/>
            <person name="Honan T."/>
            <person name="Huard M.D."/>
            <person name="Hughes L."/>
            <person name="Hurhula B."/>
            <person name="Husby M.E."/>
            <person name="Kamat A."/>
            <person name="Kanga B."/>
            <person name="Kashin S."/>
            <person name="Khazanovich D."/>
            <person name="Kisner P."/>
            <person name="Lance K."/>
            <person name="Lara M."/>
            <person name="Lee W."/>
            <person name="Lennon N."/>
            <person name="Letendre F."/>
            <person name="LeVine R."/>
            <person name="Lipovsky A."/>
            <person name="Liu X."/>
            <person name="Liu J."/>
            <person name="Liu S."/>
            <person name="Lokyitsang T."/>
            <person name="Lokyitsang Y."/>
            <person name="Lubonja R."/>
            <person name="Lui A."/>
            <person name="MacDonald P."/>
            <person name="Magnisalis V."/>
            <person name="Maru K."/>
            <person name="Matthews C."/>
            <person name="McCusker W."/>
            <person name="McDonough S."/>
            <person name="Mehta T."/>
            <person name="Meldrim J."/>
            <person name="Meneus L."/>
            <person name="Mihai O."/>
            <person name="Mihalev A."/>
            <person name="Mihova T."/>
            <person name="Mittelman R."/>
            <person name="Mlenga V."/>
            <person name="Montmayeur A."/>
            <person name="Mulrain L."/>
            <person name="Navidi A."/>
            <person name="Naylor J."/>
            <person name="Negash T."/>
            <person name="Nguyen T."/>
            <person name="Nguyen N."/>
            <person name="Nicol R."/>
            <person name="Norbu C."/>
            <person name="Norbu N."/>
            <person name="Novod N."/>
            <person name="O'Neill B."/>
            <person name="Osman S."/>
            <person name="Markiewicz E."/>
            <person name="Oyono O.L."/>
            <person name="Patti C."/>
            <person name="Phunkhang P."/>
            <person name="Pierre F."/>
            <person name="Priest M."/>
            <person name="Raghuraman S."/>
            <person name="Rege F."/>
            <person name="Reyes R."/>
            <person name="Rise C."/>
            <person name="Rogov P."/>
            <person name="Ross K."/>
            <person name="Ryan E."/>
            <person name="Settipalli S."/>
            <person name="Shea T."/>
            <person name="Sherpa N."/>
            <person name="Shi L."/>
            <person name="Shih D."/>
            <person name="Sparrow T."/>
            <person name="Spaulding J."/>
            <person name="Stalker J."/>
            <person name="Stange-Thomann N."/>
            <person name="Stavropoulos S."/>
            <person name="Stone C."/>
            <person name="Strader C."/>
            <person name="Tesfaye S."/>
            <person name="Thomson T."/>
            <person name="Thoulutsang Y."/>
            <person name="Thoulutsang D."/>
            <person name="Topham K."/>
            <person name="Topping I."/>
            <person name="Tsamla T."/>
            <person name="Vassiliev H."/>
            <person name="Vo A."/>
            <person name="Wangchuk T."/>
            <person name="Wangdi T."/>
            <person name="Weiand M."/>
            <person name="Wilkinson J."/>
            <person name="Wilson A."/>
            <person name="Yadav S."/>
            <person name="Young G."/>
            <person name="Yu Q."/>
            <person name="Zembek L."/>
            <person name="Zhong D."/>
            <person name="Zimmer A."/>
            <person name="Zwirko Z."/>
            <person name="Jaffe D.B."/>
            <person name="Alvarez P."/>
            <person name="Brockman W."/>
            <person name="Butler J."/>
            <person name="Chin C."/>
            <person name="Gnerre S."/>
            <person name="MacCallum I."/>
            <person name="Graves J.A."/>
            <person name="Ponting C.P."/>
            <person name="Breen M."/>
            <person name="Samollow P.B."/>
            <person name="Lander E.S."/>
            <person name="Lindblad-Toh K."/>
        </authorList>
    </citation>
    <scope>NUCLEOTIDE SEQUENCE [LARGE SCALE GENOMIC DNA]</scope>
</reference>
<evidence type="ECO:0000313" key="2">
    <source>
        <dbReference type="Ensembl" id="ENSMODP00000010069.4"/>
    </source>
</evidence>
<evidence type="ECO:0000313" key="3">
    <source>
        <dbReference type="Proteomes" id="UP000002280"/>
    </source>
</evidence>
<dbReference type="Ensembl" id="ENSMODT00000010263.4">
    <property type="protein sequence ID" value="ENSMODP00000010069.4"/>
    <property type="gene ID" value="ENSMODG00000008096.4"/>
</dbReference>